<sequence length="201" mass="22866">YLVSKKNSNGTFYIEKNRISPSEELKEKLDDVIQSKEEMNLMSSDLVIPKEVIKDPWEFVGCSYCVVDLQNFLNNSLQGQISQFNSAVQTLAYTFGLINGPYQQTFTLKFAGGGSTTFEVKQVTNTYDFVIIKILQVVDESGNEIPLNRANANFKSLRIPSHDRWQIINNYLWRYRLSIPPTDGGVVTVTECPLAPQHNCW</sequence>
<evidence type="ECO:0000313" key="2">
    <source>
        <dbReference type="Proteomes" id="UP000253437"/>
    </source>
</evidence>
<reference evidence="1 2" key="1">
    <citation type="submission" date="2018-08" db="EMBL/GenBank/DDBJ databases">
        <title>Vibrio harveyi strains pathogenic to white snook Centropomus viridis Lockington (1877) and potential probiotic bacteria.</title>
        <authorList>
            <person name="Soto-Rodriguez S."/>
            <person name="Gomez-Gil B."/>
            <person name="Lozano-Olvera R."/>
        </authorList>
    </citation>
    <scope>NUCLEOTIDE SEQUENCE [LARGE SCALE GENOMIC DNA]</scope>
    <source>
        <strain evidence="1 2">CAIM 1508</strain>
    </source>
</reference>
<dbReference type="EMBL" id="QOUW02000324">
    <property type="protein sequence ID" value="RIV97649.1"/>
    <property type="molecule type" value="Genomic_DNA"/>
</dbReference>
<dbReference type="Proteomes" id="UP000253437">
    <property type="component" value="Unassembled WGS sequence"/>
</dbReference>
<dbReference type="RefSeq" id="WP_114093238.1">
    <property type="nucleotide sequence ID" value="NZ_QOUW02000324.1"/>
</dbReference>
<organism evidence="1 2">
    <name type="scientific">Vibrio harveyi</name>
    <name type="common">Beneckea harveyi</name>
    <dbReference type="NCBI Taxonomy" id="669"/>
    <lineage>
        <taxon>Bacteria</taxon>
        <taxon>Pseudomonadati</taxon>
        <taxon>Pseudomonadota</taxon>
        <taxon>Gammaproteobacteria</taxon>
        <taxon>Vibrionales</taxon>
        <taxon>Vibrionaceae</taxon>
        <taxon>Vibrio</taxon>
    </lineage>
</organism>
<dbReference type="AlphaFoldDB" id="A0A8B3D9Z0"/>
<feature type="non-terminal residue" evidence="1">
    <location>
        <position position="1"/>
    </location>
</feature>
<evidence type="ECO:0000313" key="1">
    <source>
        <dbReference type="EMBL" id="RIV97649.1"/>
    </source>
</evidence>
<comment type="caution">
    <text evidence="1">The sequence shown here is derived from an EMBL/GenBank/DDBJ whole genome shotgun (WGS) entry which is preliminary data.</text>
</comment>
<name>A0A8B3D9Z0_VIBHA</name>
<proteinExistence type="predicted"/>
<accession>A0A8B3D9Z0</accession>
<gene>
    <name evidence="1" type="ORF">DS957_029275</name>
</gene>
<protein>
    <submittedName>
        <fullName evidence="1">Uncharacterized protein</fullName>
    </submittedName>
</protein>